<accession>G0NGP3</accession>
<dbReference type="AlphaFoldDB" id="G0NGP3"/>
<dbReference type="OMA" id="DNILLYW"/>
<dbReference type="InterPro" id="IPR004345">
    <property type="entry name" value="TB2_DP1_HVA22"/>
</dbReference>
<sequence length="163" mass="18825">MAAILATVEAKINDYLQPKNKEDKMEKTINKIETISGFPRERIVSAGLLMLSSYVFLGTYFPFFSHCICVYWPIKESFKVLRQQAKPSDNLLLYWILYAMVSLFDFSSLPNIPIYYFAKTGLFVSITSNGMEKLKEWSEPALKFTESWVFVAAQQPEVVEEQH</sequence>
<name>G0NGP3_CAEBE</name>
<dbReference type="HOGENOM" id="CLU_138752_0_0_1"/>
<dbReference type="eggNOG" id="KOG1725">
    <property type="taxonomic scope" value="Eukaryota"/>
</dbReference>
<evidence type="ECO:0000256" key="1">
    <source>
        <dbReference type="SAM" id="Phobius"/>
    </source>
</evidence>
<keyword evidence="1" id="KW-0812">Transmembrane</keyword>
<keyword evidence="1" id="KW-0472">Membrane</keyword>
<dbReference type="OrthoDB" id="5871872at2759"/>
<reference evidence="3" key="1">
    <citation type="submission" date="2011-07" db="EMBL/GenBank/DDBJ databases">
        <authorList>
            <consortium name="Caenorhabditis brenneri Sequencing and Analysis Consortium"/>
            <person name="Wilson R.K."/>
        </authorList>
    </citation>
    <scope>NUCLEOTIDE SEQUENCE [LARGE SCALE GENOMIC DNA]</scope>
    <source>
        <strain evidence="3">PB2801</strain>
    </source>
</reference>
<evidence type="ECO:0000313" key="3">
    <source>
        <dbReference type="Proteomes" id="UP000008068"/>
    </source>
</evidence>
<feature type="transmembrane region" description="Helical" evidence="1">
    <location>
        <begin position="94"/>
        <end position="118"/>
    </location>
</feature>
<feature type="transmembrane region" description="Helical" evidence="1">
    <location>
        <begin position="48"/>
        <end position="74"/>
    </location>
</feature>
<evidence type="ECO:0000313" key="2">
    <source>
        <dbReference type="EMBL" id="EGT60142.1"/>
    </source>
</evidence>
<dbReference type="FunCoup" id="G0NGP3">
    <property type="interactions" value="1511"/>
</dbReference>
<dbReference type="InParanoid" id="G0NGP3"/>
<keyword evidence="1" id="KW-1133">Transmembrane helix</keyword>
<organism evidence="3">
    <name type="scientific">Caenorhabditis brenneri</name>
    <name type="common">Nematode worm</name>
    <dbReference type="NCBI Taxonomy" id="135651"/>
    <lineage>
        <taxon>Eukaryota</taxon>
        <taxon>Metazoa</taxon>
        <taxon>Ecdysozoa</taxon>
        <taxon>Nematoda</taxon>
        <taxon>Chromadorea</taxon>
        <taxon>Rhabditida</taxon>
        <taxon>Rhabditina</taxon>
        <taxon>Rhabditomorpha</taxon>
        <taxon>Rhabditoidea</taxon>
        <taxon>Rhabditidae</taxon>
        <taxon>Peloderinae</taxon>
        <taxon>Caenorhabditis</taxon>
    </lineage>
</organism>
<protein>
    <submittedName>
        <fullName evidence="2">Uncharacterized protein</fullName>
    </submittedName>
</protein>
<proteinExistence type="predicted"/>
<dbReference type="EMBL" id="GL379882">
    <property type="protein sequence ID" value="EGT60142.1"/>
    <property type="molecule type" value="Genomic_DNA"/>
</dbReference>
<keyword evidence="3" id="KW-1185">Reference proteome</keyword>
<gene>
    <name evidence="2" type="ORF">CAEBREN_06045</name>
</gene>
<dbReference type="Pfam" id="PF03134">
    <property type="entry name" value="TB2_DP1_HVA22"/>
    <property type="match status" value="1"/>
</dbReference>
<dbReference type="STRING" id="135651.G0NGP3"/>
<dbReference type="Proteomes" id="UP000008068">
    <property type="component" value="Unassembled WGS sequence"/>
</dbReference>